<reference evidence="2" key="1">
    <citation type="submission" date="2018-11" db="EMBL/GenBank/DDBJ databases">
        <authorList>
            <consortium name="Pathogen Informatics"/>
        </authorList>
    </citation>
    <scope>NUCLEOTIDE SEQUENCE</scope>
</reference>
<evidence type="ECO:0000313" key="2">
    <source>
        <dbReference type="EMBL" id="VEL33336.1"/>
    </source>
</evidence>
<organism evidence="2 3">
    <name type="scientific">Protopolystoma xenopodis</name>
    <dbReference type="NCBI Taxonomy" id="117903"/>
    <lineage>
        <taxon>Eukaryota</taxon>
        <taxon>Metazoa</taxon>
        <taxon>Spiralia</taxon>
        <taxon>Lophotrochozoa</taxon>
        <taxon>Platyhelminthes</taxon>
        <taxon>Monogenea</taxon>
        <taxon>Polyopisthocotylea</taxon>
        <taxon>Polystomatidea</taxon>
        <taxon>Polystomatidae</taxon>
        <taxon>Protopolystoma</taxon>
    </lineage>
</organism>
<feature type="compositionally biased region" description="Low complexity" evidence="1">
    <location>
        <begin position="178"/>
        <end position="187"/>
    </location>
</feature>
<proteinExistence type="predicted"/>
<protein>
    <submittedName>
        <fullName evidence="2">Uncharacterized protein</fullName>
    </submittedName>
</protein>
<sequence length="320" mass="32753">MMAIVYLNVRKESAKITSLRASLLYFPFLDSFPPPAIIRPDQPSLISPLCRPNTEHHRASHVEICITSPDQNSTIASGVSNTTNIHNIANTTMAITTTTNCNSDSDFNSLIHTVAMPISDIPGFTVSSNSARASFASEAEGYETGISDASLQRVGSLNSAPERGSLSNKLVSPPSSPPSWSGAKKSAGGTSSTFAAAISGTNDAFAISEVGSRSASSNAPKSDAPGSGFSGAWQSGLFPTGSSAGPGPYMGPLGGSTPLGSNFSTTNATSVPVSLVSAPVAPTNSNSPLVAASLQPNRIDAPITNYLPWLRGGAPVALQG</sequence>
<keyword evidence="3" id="KW-1185">Reference proteome</keyword>
<gene>
    <name evidence="2" type="ORF">PXEA_LOCUS26776</name>
</gene>
<accession>A0A3S5AMR4</accession>
<comment type="caution">
    <text evidence="2">The sequence shown here is derived from an EMBL/GenBank/DDBJ whole genome shotgun (WGS) entry which is preliminary data.</text>
</comment>
<evidence type="ECO:0000256" key="1">
    <source>
        <dbReference type="SAM" id="MobiDB-lite"/>
    </source>
</evidence>
<dbReference type="Proteomes" id="UP000784294">
    <property type="component" value="Unassembled WGS sequence"/>
</dbReference>
<feature type="region of interest" description="Disordered" evidence="1">
    <location>
        <begin position="156"/>
        <end position="187"/>
    </location>
</feature>
<feature type="region of interest" description="Disordered" evidence="1">
    <location>
        <begin position="213"/>
        <end position="256"/>
    </location>
</feature>
<dbReference type="AlphaFoldDB" id="A0A3S5AMR4"/>
<dbReference type="EMBL" id="CAAALY010245606">
    <property type="protein sequence ID" value="VEL33336.1"/>
    <property type="molecule type" value="Genomic_DNA"/>
</dbReference>
<name>A0A3S5AMR4_9PLAT</name>
<feature type="compositionally biased region" description="Polar residues" evidence="1">
    <location>
        <begin position="156"/>
        <end position="170"/>
    </location>
</feature>
<evidence type="ECO:0000313" key="3">
    <source>
        <dbReference type="Proteomes" id="UP000784294"/>
    </source>
</evidence>